<sequence length="271" mass="29102">MNLARLLIRAGQGEEAYQLLASLNHAIQDRTDITVDGRLVPARSLLAPHEDNRALKQWMWSVLLGDGTRALVAAEQWPKARAHVRQANGVGLRLLDGRQIEIVAACLEGDPSTARQTVLDSTPLENWEEAVAACLIALCGHAAGESPAGMTEQVTNAYISLHPNPELAVFQTRVGLTALTLVNEQGRERIARHLVLNAVQGADGYVAKDLVEDPTCTVVMTERQHDSLIASIAAAGLATGRIPLHLERLLLEAADAATTAIATYVAVRQPS</sequence>
<organism evidence="1 2">
    <name type="scientific">Streptomyces chartreusis</name>
    <dbReference type="NCBI Taxonomy" id="1969"/>
    <lineage>
        <taxon>Bacteria</taxon>
        <taxon>Bacillati</taxon>
        <taxon>Actinomycetota</taxon>
        <taxon>Actinomycetes</taxon>
        <taxon>Kitasatosporales</taxon>
        <taxon>Streptomycetaceae</taxon>
        <taxon>Streptomyces</taxon>
    </lineage>
</organism>
<evidence type="ECO:0000313" key="1">
    <source>
        <dbReference type="EMBL" id="QKZ20371.1"/>
    </source>
</evidence>
<accession>A0A7H8TA56</accession>
<proteinExistence type="predicted"/>
<evidence type="ECO:0000313" key="2">
    <source>
        <dbReference type="Proteomes" id="UP000509418"/>
    </source>
</evidence>
<gene>
    <name evidence="1" type="ORF">HUT05_25280</name>
</gene>
<dbReference type="AlphaFoldDB" id="A0A7H8TA56"/>
<dbReference type="Proteomes" id="UP000509418">
    <property type="component" value="Chromosome"/>
</dbReference>
<protein>
    <submittedName>
        <fullName evidence="1">Uncharacterized protein</fullName>
    </submittedName>
</protein>
<name>A0A7H8TA56_STRCX</name>
<dbReference type="RefSeq" id="WP_176576431.1">
    <property type="nucleotide sequence ID" value="NZ_CBDRGH010000036.1"/>
</dbReference>
<dbReference type="EMBL" id="CP056041">
    <property type="protein sequence ID" value="QKZ20371.1"/>
    <property type="molecule type" value="Genomic_DNA"/>
</dbReference>
<reference evidence="1 2" key="1">
    <citation type="submission" date="2020-06" db="EMBL/GenBank/DDBJ databases">
        <title>Genome mining for natural products.</title>
        <authorList>
            <person name="Zhang B."/>
            <person name="Shi J."/>
            <person name="Ge H."/>
        </authorList>
    </citation>
    <scope>NUCLEOTIDE SEQUENCE [LARGE SCALE GENOMIC DNA]</scope>
    <source>
        <strain evidence="1 2">NA02069</strain>
    </source>
</reference>
<keyword evidence="2" id="KW-1185">Reference proteome</keyword>